<dbReference type="OrthoDB" id="10036512at2759"/>
<feature type="region of interest" description="Disordered" evidence="1">
    <location>
        <begin position="55"/>
        <end position="75"/>
    </location>
</feature>
<dbReference type="Proteomes" id="UP000499080">
    <property type="component" value="Unassembled WGS sequence"/>
</dbReference>
<dbReference type="PANTHER" id="PTHR33053:SF24">
    <property type="entry name" value="TRANSPOSASE DOMAIN-CONTAINING PROTEIN"/>
    <property type="match status" value="1"/>
</dbReference>
<organism evidence="2 3">
    <name type="scientific">Araneus ventricosus</name>
    <name type="common">Orbweaver spider</name>
    <name type="synonym">Epeira ventricosa</name>
    <dbReference type="NCBI Taxonomy" id="182803"/>
    <lineage>
        <taxon>Eukaryota</taxon>
        <taxon>Metazoa</taxon>
        <taxon>Ecdysozoa</taxon>
        <taxon>Arthropoda</taxon>
        <taxon>Chelicerata</taxon>
        <taxon>Arachnida</taxon>
        <taxon>Araneae</taxon>
        <taxon>Araneomorphae</taxon>
        <taxon>Entelegynae</taxon>
        <taxon>Araneoidea</taxon>
        <taxon>Araneidae</taxon>
        <taxon>Araneus</taxon>
    </lineage>
</organism>
<dbReference type="EMBL" id="BGPR01014814">
    <property type="protein sequence ID" value="GBN66813.1"/>
    <property type="molecule type" value="Genomic_DNA"/>
</dbReference>
<evidence type="ECO:0000313" key="3">
    <source>
        <dbReference type="Proteomes" id="UP000499080"/>
    </source>
</evidence>
<gene>
    <name evidence="2" type="ORF">AVEN_142780_1</name>
</gene>
<accession>A0A4Y2QU12</accession>
<comment type="caution">
    <text evidence="2">The sequence shown here is derived from an EMBL/GenBank/DDBJ whole genome shotgun (WGS) entry which is preliminary data.</text>
</comment>
<reference evidence="2 3" key="1">
    <citation type="journal article" date="2019" name="Sci. Rep.">
        <title>Orb-weaving spider Araneus ventricosus genome elucidates the spidroin gene catalogue.</title>
        <authorList>
            <person name="Kono N."/>
            <person name="Nakamura H."/>
            <person name="Ohtoshi R."/>
            <person name="Moran D.A.P."/>
            <person name="Shinohara A."/>
            <person name="Yoshida Y."/>
            <person name="Fujiwara M."/>
            <person name="Mori M."/>
            <person name="Tomita M."/>
            <person name="Arakawa K."/>
        </authorList>
    </citation>
    <scope>NUCLEOTIDE SEQUENCE [LARGE SCALE GENOMIC DNA]</scope>
</reference>
<sequence length="203" mass="23390">MMKCKLSKRKRYCKFQKAVDEHMKGIMRYESKQDKNEDMIDTDFHGTSENISMTIDSSEKDSDNQNTSSTVYHSDYKDKREGLETKIEMDAMCSIKSQNESNLAYEIRTCFIKHNVKHTFINNVSQILGKHLDLPKDDRTLLDTPGIIEAKDLKNGQYVHIGICYGLEKQLTHLEDLSTIKLSFNIDGLPLFKSSSQNAWPIL</sequence>
<protein>
    <submittedName>
        <fullName evidence="2">Uncharacterized protein</fullName>
    </submittedName>
</protein>
<evidence type="ECO:0000256" key="1">
    <source>
        <dbReference type="SAM" id="MobiDB-lite"/>
    </source>
</evidence>
<name>A0A4Y2QU12_ARAVE</name>
<dbReference type="AlphaFoldDB" id="A0A4Y2QU12"/>
<proteinExistence type="predicted"/>
<keyword evidence="3" id="KW-1185">Reference proteome</keyword>
<dbReference type="PANTHER" id="PTHR33053">
    <property type="entry name" value="PROTEIN, PUTATIVE-RELATED"/>
    <property type="match status" value="1"/>
</dbReference>
<evidence type="ECO:0000313" key="2">
    <source>
        <dbReference type="EMBL" id="GBN66813.1"/>
    </source>
</evidence>